<feature type="transmembrane region" description="Helical" evidence="14">
    <location>
        <begin position="159"/>
        <end position="185"/>
    </location>
</feature>
<evidence type="ECO:0000256" key="3">
    <source>
        <dbReference type="ARBA" id="ARBA00022448"/>
    </source>
</evidence>
<feature type="compositionally biased region" description="Basic residues" evidence="13">
    <location>
        <begin position="349"/>
        <end position="359"/>
    </location>
</feature>
<evidence type="ECO:0000256" key="4">
    <source>
        <dbReference type="ARBA" id="ARBA00022538"/>
    </source>
</evidence>
<keyword evidence="11" id="KW-0407">Ion channel</keyword>
<keyword evidence="16" id="KW-1185">Reference proteome</keyword>
<feature type="region of interest" description="Disordered" evidence="13">
    <location>
        <begin position="349"/>
        <end position="409"/>
    </location>
</feature>
<keyword evidence="5 14" id="KW-0812">Transmembrane</keyword>
<keyword evidence="9" id="KW-0406">Ion transport</keyword>
<dbReference type="PANTHER" id="PTHR31462:SF5">
    <property type="entry name" value="ENDOSOMAL_LYSOSOMAL PROTON CHANNEL TMEM175"/>
    <property type="match status" value="1"/>
</dbReference>
<feature type="compositionally biased region" description="Basic and acidic residues" evidence="13">
    <location>
        <begin position="371"/>
        <end position="384"/>
    </location>
</feature>
<comment type="similarity">
    <text evidence="2">Belongs to the TMEM175 family.</text>
</comment>
<feature type="compositionally biased region" description="Polar residues" evidence="13">
    <location>
        <begin position="228"/>
        <end position="241"/>
    </location>
</feature>
<reference evidence="15 16" key="1">
    <citation type="submission" date="2023-02" db="EMBL/GenBank/DDBJ databases">
        <title>Genome sequence of Lacticaseibacillus sp. KACC 23028.</title>
        <authorList>
            <person name="Kim S."/>
            <person name="Heo J."/>
            <person name="Kwon S.-W."/>
        </authorList>
    </citation>
    <scope>NUCLEOTIDE SEQUENCE [LARGE SCALE GENOMIC DNA]</scope>
    <source>
        <strain evidence="15 16">KACC 23028</strain>
    </source>
</reference>
<evidence type="ECO:0000256" key="13">
    <source>
        <dbReference type="SAM" id="MobiDB-lite"/>
    </source>
</evidence>
<comment type="catalytic activity">
    <reaction evidence="12">
        <text>K(+)(in) = K(+)(out)</text>
        <dbReference type="Rhea" id="RHEA:29463"/>
        <dbReference type="ChEBI" id="CHEBI:29103"/>
    </reaction>
</comment>
<feature type="compositionally biased region" description="Basic and acidic residues" evidence="13">
    <location>
        <begin position="275"/>
        <end position="286"/>
    </location>
</feature>
<dbReference type="PANTHER" id="PTHR31462">
    <property type="entry name" value="ENDOSOMAL/LYSOSOMAL POTASSIUM CHANNEL TMEM175"/>
    <property type="match status" value="1"/>
</dbReference>
<evidence type="ECO:0000256" key="7">
    <source>
        <dbReference type="ARBA" id="ARBA00022958"/>
    </source>
</evidence>
<keyword evidence="8 14" id="KW-1133">Transmembrane helix</keyword>
<sequence>MKKLKNRLDAFADGIMAVIITIMVLDITPVLHDSWPHYSAMAIHIGIYLITFVFVFNMWYQHSTVFAEIDTMTYRILIWEVVFLGLLSLMPLFTDMMAENTTRITVILYGVGQATINFVFRTLAKAIIHLQYTAKEDMQKVYLKIYGNANRWLDLLSGAAIIVAYFFPEVALFFFLAYPILSFLLNADARQQMYDAEALPDDEQKDLAAMPASAYTDWRKASRQIWGNNGAQGKTAQSTANPVDKPAGQDNRPDYRQAGPWQSAKAQFKAPTADDSGRNTEKRESQDTTSANHATDAQAPASGGWSGVLPGNWEHWLNQNVDPDRQRRIEERFENATPEQQERMEQWFKKRRQQVRNHNQHVAAHNAWRAAHPDDEQSRPRQDVTQDANKIKSPQTKDGQDDDTNHHQD</sequence>
<evidence type="ECO:0000256" key="2">
    <source>
        <dbReference type="ARBA" id="ARBA00006920"/>
    </source>
</evidence>
<evidence type="ECO:0000256" key="10">
    <source>
        <dbReference type="ARBA" id="ARBA00023136"/>
    </source>
</evidence>
<evidence type="ECO:0000256" key="8">
    <source>
        <dbReference type="ARBA" id="ARBA00022989"/>
    </source>
</evidence>
<proteinExistence type="inferred from homology"/>
<dbReference type="RefSeq" id="WP_274258416.1">
    <property type="nucleotide sequence ID" value="NZ_CP117884.1"/>
</dbReference>
<evidence type="ECO:0000256" key="12">
    <source>
        <dbReference type="ARBA" id="ARBA00034430"/>
    </source>
</evidence>
<feature type="compositionally biased region" description="Polar residues" evidence="13">
    <location>
        <begin position="385"/>
        <end position="397"/>
    </location>
</feature>
<keyword evidence="10 14" id="KW-0472">Membrane</keyword>
<feature type="region of interest" description="Disordered" evidence="13">
    <location>
        <begin position="228"/>
        <end position="318"/>
    </location>
</feature>
<evidence type="ECO:0000313" key="16">
    <source>
        <dbReference type="Proteomes" id="UP001220377"/>
    </source>
</evidence>
<accession>A0ABY7WMZ3</accession>
<evidence type="ECO:0000256" key="5">
    <source>
        <dbReference type="ARBA" id="ARBA00022692"/>
    </source>
</evidence>
<evidence type="ECO:0000256" key="6">
    <source>
        <dbReference type="ARBA" id="ARBA00022826"/>
    </source>
</evidence>
<dbReference type="Pfam" id="PF06736">
    <property type="entry name" value="TMEM175"/>
    <property type="match status" value="1"/>
</dbReference>
<keyword evidence="7" id="KW-0630">Potassium</keyword>
<feature type="transmembrane region" description="Helical" evidence="14">
    <location>
        <begin position="12"/>
        <end position="32"/>
    </location>
</feature>
<evidence type="ECO:0000256" key="1">
    <source>
        <dbReference type="ARBA" id="ARBA00004141"/>
    </source>
</evidence>
<evidence type="ECO:0000256" key="14">
    <source>
        <dbReference type="SAM" id="Phobius"/>
    </source>
</evidence>
<keyword evidence="6" id="KW-0631">Potassium channel</keyword>
<dbReference type="EMBL" id="CP117884">
    <property type="protein sequence ID" value="WDF81569.1"/>
    <property type="molecule type" value="Genomic_DNA"/>
</dbReference>
<gene>
    <name evidence="15" type="ORF">PQ472_06440</name>
</gene>
<protein>
    <submittedName>
        <fullName evidence="15">TMEM175 family protein</fullName>
    </submittedName>
</protein>
<comment type="subcellular location">
    <subcellularLocation>
        <location evidence="1">Membrane</location>
        <topology evidence="1">Multi-pass membrane protein</topology>
    </subcellularLocation>
</comment>
<evidence type="ECO:0000256" key="11">
    <source>
        <dbReference type="ARBA" id="ARBA00023303"/>
    </source>
</evidence>
<keyword evidence="4" id="KW-0633">Potassium transport</keyword>
<feature type="transmembrane region" description="Helical" evidence="14">
    <location>
        <begin position="72"/>
        <end position="93"/>
    </location>
</feature>
<feature type="transmembrane region" description="Helical" evidence="14">
    <location>
        <begin position="38"/>
        <end position="60"/>
    </location>
</feature>
<keyword evidence="3" id="KW-0813">Transport</keyword>
<evidence type="ECO:0000256" key="9">
    <source>
        <dbReference type="ARBA" id="ARBA00023065"/>
    </source>
</evidence>
<organism evidence="15 16">
    <name type="scientific">Lacticaseibacillus pabuli</name>
    <dbReference type="NCBI Taxonomy" id="3025672"/>
    <lineage>
        <taxon>Bacteria</taxon>
        <taxon>Bacillati</taxon>
        <taxon>Bacillota</taxon>
        <taxon>Bacilli</taxon>
        <taxon>Lactobacillales</taxon>
        <taxon>Lactobacillaceae</taxon>
        <taxon>Lacticaseibacillus</taxon>
    </lineage>
</organism>
<evidence type="ECO:0000313" key="15">
    <source>
        <dbReference type="EMBL" id="WDF81569.1"/>
    </source>
</evidence>
<dbReference type="Proteomes" id="UP001220377">
    <property type="component" value="Chromosome"/>
</dbReference>
<name>A0ABY7WMZ3_9LACO</name>
<dbReference type="InterPro" id="IPR010617">
    <property type="entry name" value="TMEM175-like"/>
</dbReference>